<protein>
    <submittedName>
        <fullName evidence="3">ABC-type Mn2+/Zn2+ transport system, permease protein</fullName>
    </submittedName>
</protein>
<evidence type="ECO:0000313" key="4">
    <source>
        <dbReference type="Proteomes" id="UP000228976"/>
    </source>
</evidence>
<keyword evidence="2" id="KW-0812">Transmembrane</keyword>
<evidence type="ECO:0000313" key="3">
    <source>
        <dbReference type="EMBL" id="OZG56167.1"/>
    </source>
</evidence>
<dbReference type="Proteomes" id="UP000228976">
    <property type="component" value="Unassembled WGS sequence"/>
</dbReference>
<dbReference type="AlphaFoldDB" id="A0A261FAI4"/>
<dbReference type="InterPro" id="IPR016566">
    <property type="entry name" value="UCP010219"/>
</dbReference>
<sequence length="261" mass="28442">MPENPGDTHSEVNANSATVANNTATANSKVALLESSHFSLSDSIGGVRGVLESVLPTLIFMVAFIISRQIMLSSILAGICCAVFVLARLIQRQNVMQAIVGLLLVAISGWAAYSSHDARNFYTPGFLINAGWSLAIILSLLTRTPAVGVVVELVHTPLSSAPGQWRRSWVSKKKLFGAYLASTWLWLALFGLRLAVELPLWLTHHVDALGIARLVLGIPAFALVFWLTWVWVSPLLRTDSSKPAAPEHKEEQEPQQKQKQG</sequence>
<dbReference type="Pfam" id="PF11361">
    <property type="entry name" value="DUF3159"/>
    <property type="match status" value="1"/>
</dbReference>
<keyword evidence="2" id="KW-1133">Transmembrane helix</keyword>
<name>A0A261FAI4_9BIFI</name>
<keyword evidence="2" id="KW-0472">Membrane</keyword>
<feature type="transmembrane region" description="Helical" evidence="2">
    <location>
        <begin position="58"/>
        <end position="87"/>
    </location>
</feature>
<evidence type="ECO:0000256" key="1">
    <source>
        <dbReference type="SAM" id="MobiDB-lite"/>
    </source>
</evidence>
<accession>A0A261FAI4</accession>
<feature type="region of interest" description="Disordered" evidence="1">
    <location>
        <begin position="239"/>
        <end position="261"/>
    </location>
</feature>
<keyword evidence="4" id="KW-1185">Reference proteome</keyword>
<feature type="transmembrane region" description="Helical" evidence="2">
    <location>
        <begin position="175"/>
        <end position="196"/>
    </location>
</feature>
<dbReference type="EMBL" id="MWWU01000002">
    <property type="protein sequence ID" value="OZG56167.1"/>
    <property type="molecule type" value="Genomic_DNA"/>
</dbReference>
<proteinExistence type="predicted"/>
<reference evidence="3 4" key="1">
    <citation type="journal article" date="2017" name="BMC Genomics">
        <title>Comparative genomic and phylogenomic analyses of the Bifidobacteriaceae family.</title>
        <authorList>
            <person name="Lugli G.A."/>
            <person name="Milani C."/>
            <person name="Turroni F."/>
            <person name="Duranti S."/>
            <person name="Mancabelli L."/>
            <person name="Mangifesta M."/>
            <person name="Ferrario C."/>
            <person name="Modesto M."/>
            <person name="Mattarelli P."/>
            <person name="Jiri K."/>
            <person name="van Sinderen D."/>
            <person name="Ventura M."/>
        </authorList>
    </citation>
    <scope>NUCLEOTIDE SEQUENCE [LARGE SCALE GENOMIC DNA]</scope>
    <source>
        <strain evidence="3 4">LMG 21773</strain>
    </source>
</reference>
<feature type="transmembrane region" description="Helical" evidence="2">
    <location>
        <begin position="94"/>
        <end position="113"/>
    </location>
</feature>
<feature type="transmembrane region" description="Helical" evidence="2">
    <location>
        <begin position="133"/>
        <end position="154"/>
    </location>
</feature>
<feature type="compositionally biased region" description="Basic and acidic residues" evidence="1">
    <location>
        <begin position="245"/>
        <end position="261"/>
    </location>
</feature>
<evidence type="ECO:0000256" key="2">
    <source>
        <dbReference type="SAM" id="Phobius"/>
    </source>
</evidence>
<feature type="transmembrane region" description="Helical" evidence="2">
    <location>
        <begin position="208"/>
        <end position="232"/>
    </location>
</feature>
<comment type="caution">
    <text evidence="3">The sequence shown here is derived from an EMBL/GenBank/DDBJ whole genome shotgun (WGS) entry which is preliminary data.</text>
</comment>
<gene>
    <name evidence="3" type="ORF">AEAE_0655</name>
</gene>
<dbReference type="OrthoDB" id="5244221at2"/>
<organism evidence="3 4">
    <name type="scientific">Aeriscardovia aeriphila</name>
    <dbReference type="NCBI Taxonomy" id="218139"/>
    <lineage>
        <taxon>Bacteria</taxon>
        <taxon>Bacillati</taxon>
        <taxon>Actinomycetota</taxon>
        <taxon>Actinomycetes</taxon>
        <taxon>Bifidobacteriales</taxon>
        <taxon>Bifidobacteriaceae</taxon>
        <taxon>Aeriscardovia</taxon>
    </lineage>
</organism>
<dbReference type="RefSeq" id="WP_094689725.1">
    <property type="nucleotide sequence ID" value="NZ_JACBYZ010000001.1"/>
</dbReference>